<dbReference type="PROSITE" id="PS00543">
    <property type="entry name" value="HLYD_FAMILY"/>
    <property type="match status" value="1"/>
</dbReference>
<feature type="coiled-coil region" evidence="10">
    <location>
        <begin position="179"/>
        <end position="227"/>
    </location>
</feature>
<keyword evidence="7 9" id="KW-1133">Transmembrane helix</keyword>
<dbReference type="Pfam" id="PF25994">
    <property type="entry name" value="HH_AprE"/>
    <property type="match status" value="1"/>
</dbReference>
<dbReference type="InterPro" id="IPR058781">
    <property type="entry name" value="HH_AprE-like"/>
</dbReference>
<dbReference type="Gene3D" id="2.40.30.170">
    <property type="match status" value="1"/>
</dbReference>
<keyword evidence="10" id="KW-0175">Coiled coil</keyword>
<evidence type="ECO:0000259" key="11">
    <source>
        <dbReference type="Pfam" id="PF25994"/>
    </source>
</evidence>
<evidence type="ECO:0000256" key="1">
    <source>
        <dbReference type="ARBA" id="ARBA00004377"/>
    </source>
</evidence>
<keyword evidence="14" id="KW-1185">Reference proteome</keyword>
<dbReference type="InterPro" id="IPR058982">
    <property type="entry name" value="Beta-barrel_AprE"/>
</dbReference>
<comment type="subcellular location">
    <subcellularLocation>
        <location evidence="1 9">Cell inner membrane</location>
        <topology evidence="1 9">Single-pass membrane protein</topology>
    </subcellularLocation>
</comment>
<dbReference type="eggNOG" id="COG0845">
    <property type="taxonomic scope" value="Bacteria"/>
</dbReference>
<keyword evidence="8 9" id="KW-0472">Membrane</keyword>
<dbReference type="GO" id="GO:0009306">
    <property type="term" value="P:protein secretion"/>
    <property type="evidence" value="ECO:0007669"/>
    <property type="project" value="InterPro"/>
</dbReference>
<dbReference type="PANTHER" id="PTHR30386">
    <property type="entry name" value="MEMBRANE FUSION SUBUNIT OF EMRAB-TOLC MULTIDRUG EFFLUX PUMP"/>
    <property type="match status" value="1"/>
</dbReference>
<evidence type="ECO:0000256" key="10">
    <source>
        <dbReference type="SAM" id="Coils"/>
    </source>
</evidence>
<dbReference type="GO" id="GO:0005886">
    <property type="term" value="C:plasma membrane"/>
    <property type="evidence" value="ECO:0007669"/>
    <property type="project" value="UniProtKB-SubCell"/>
</dbReference>
<evidence type="ECO:0000256" key="9">
    <source>
        <dbReference type="RuleBase" id="RU365093"/>
    </source>
</evidence>
<dbReference type="SUPFAM" id="SSF56954">
    <property type="entry name" value="Outer membrane efflux proteins (OEP)"/>
    <property type="match status" value="1"/>
</dbReference>
<keyword evidence="4 9" id="KW-1003">Cell membrane</keyword>
<evidence type="ECO:0000256" key="2">
    <source>
        <dbReference type="ARBA" id="ARBA00009477"/>
    </source>
</evidence>
<dbReference type="SUPFAM" id="SSF111369">
    <property type="entry name" value="HlyD-like secretion proteins"/>
    <property type="match status" value="1"/>
</dbReference>
<dbReference type="PRINTS" id="PR01490">
    <property type="entry name" value="RTXTOXIND"/>
</dbReference>
<comment type="similarity">
    <text evidence="2 9">Belongs to the membrane fusion protein (MFP) (TC 8.A.1) family.</text>
</comment>
<reference evidence="14" key="1">
    <citation type="journal article" date="2005" name="Science">
        <title>Life at depth: Photobacterium profundum genome sequence and expression analysis.</title>
        <authorList>
            <person name="Vezzi A."/>
            <person name="Campanaro S."/>
            <person name="D'Angelo M."/>
            <person name="Simonato F."/>
            <person name="Vitulo N."/>
            <person name="Lauro F.M."/>
            <person name="Cestaro A."/>
            <person name="Malacrida G."/>
            <person name="Simionati B."/>
            <person name="Cannata N."/>
            <person name="Romualdi C."/>
            <person name="Bartlett D.H."/>
            <person name="Valle G."/>
        </authorList>
    </citation>
    <scope>NUCLEOTIDE SEQUENCE [LARGE SCALE GENOMIC DNA]</scope>
    <source>
        <strain evidence="14">ATCC BAA-1253 / SS9</strain>
    </source>
</reference>
<proteinExistence type="inferred from homology"/>
<dbReference type="InterPro" id="IPR050739">
    <property type="entry name" value="MFP"/>
</dbReference>
<protein>
    <recommendedName>
        <fullName evidence="9">Membrane fusion protein (MFP) family protein</fullName>
    </recommendedName>
</protein>
<dbReference type="InterPro" id="IPR006144">
    <property type="entry name" value="Secretion_HlyD_CS"/>
</dbReference>
<dbReference type="KEGG" id="ppr:PBPRB0584"/>
<dbReference type="STRING" id="298386.PBPRB0584"/>
<dbReference type="HOGENOM" id="CLU_023976_8_0_6"/>
<keyword evidence="6 9" id="KW-0812">Transmembrane</keyword>
<keyword evidence="5 9" id="KW-0997">Cell inner membrane</keyword>
<dbReference type="InterPro" id="IPR010129">
    <property type="entry name" value="T1SS_HlyD"/>
</dbReference>
<feature type="domain" description="AprE-like long alpha-helical hairpin" evidence="11">
    <location>
        <begin position="158"/>
        <end position="321"/>
    </location>
</feature>
<organism evidence="13 14">
    <name type="scientific">Photobacterium profundum (strain SS9)</name>
    <dbReference type="NCBI Taxonomy" id="298386"/>
    <lineage>
        <taxon>Bacteria</taxon>
        <taxon>Pseudomonadati</taxon>
        <taxon>Pseudomonadota</taxon>
        <taxon>Gammaproteobacteria</taxon>
        <taxon>Vibrionales</taxon>
        <taxon>Vibrionaceae</taxon>
        <taxon>Photobacterium</taxon>
    </lineage>
</organism>
<dbReference type="NCBIfam" id="TIGR01843">
    <property type="entry name" value="type_I_hlyD"/>
    <property type="match status" value="1"/>
</dbReference>
<evidence type="ECO:0000256" key="5">
    <source>
        <dbReference type="ARBA" id="ARBA00022519"/>
    </source>
</evidence>
<dbReference type="EMBL" id="CR378676">
    <property type="protein sequence ID" value="CAG22457.1"/>
    <property type="molecule type" value="Genomic_DNA"/>
</dbReference>
<name>Q6LJS3_PHOPR</name>
<dbReference type="Proteomes" id="UP000000593">
    <property type="component" value="Chromosome 2"/>
</dbReference>
<feature type="transmembrane region" description="Helical" evidence="9">
    <location>
        <begin position="45"/>
        <end position="63"/>
    </location>
</feature>
<sequence length="476" mass="53432">MYEFLGYCIGNFMAKKTRALSTTQLDFVDDKSAALLLNTPHSARIMLWVMVLFFIVAIAWASVAELDKVTVGTGKVIPSSQLQIVQNLEGGIVKKVLIKEGQHVEQNQKLLLIDDTLFRSDFRERTQNLAGSQADSIRLNALLNSVTVNKKNANSNWRKSVDVEDNILKFDANFEEKHKRLVQRQKNEYEDKISNIQNQLSGMAQQISQKERELIETKSRVNNLRRSYNIASKEYNITKPLADEGVVPKIELLKLQRQLNDTKRELTSAELQIPVTQATIQEVIFKYINIASNFRSEAQAELNETSDQLDGLLESQVGLKDRVNRTVVLSPVTGTIQKIYVNTVGGVIQPGMDLVEIVPSEDNLLIEAKIAPQDIGFLRPDLPVMLKFSAYDFTVYGGLSGYLETISADTIQDEEGNSYYQVRIRTEDNTLKGPDGEPLPIIPGMTASADIITGKRSVLDYLLKPVLKARQTALRE</sequence>
<dbReference type="AlphaFoldDB" id="Q6LJS3"/>
<evidence type="ECO:0000256" key="6">
    <source>
        <dbReference type="ARBA" id="ARBA00022692"/>
    </source>
</evidence>
<evidence type="ECO:0000256" key="4">
    <source>
        <dbReference type="ARBA" id="ARBA00022475"/>
    </source>
</evidence>
<accession>Q6LJS3</accession>
<dbReference type="Pfam" id="PF26002">
    <property type="entry name" value="Beta-barrel_AprE"/>
    <property type="match status" value="1"/>
</dbReference>
<gene>
    <name evidence="13" type="primary">VVA0333</name>
    <name evidence="13" type="ordered locus">PBPRB0584</name>
</gene>
<evidence type="ECO:0000256" key="3">
    <source>
        <dbReference type="ARBA" id="ARBA00022448"/>
    </source>
</evidence>
<dbReference type="PANTHER" id="PTHR30386:SF26">
    <property type="entry name" value="TRANSPORT PROTEIN COMB"/>
    <property type="match status" value="1"/>
</dbReference>
<dbReference type="Gene3D" id="1.20.1600.10">
    <property type="entry name" value="Outer membrane efflux proteins (OEP)"/>
    <property type="match status" value="1"/>
</dbReference>
<evidence type="ECO:0000259" key="12">
    <source>
        <dbReference type="Pfam" id="PF26002"/>
    </source>
</evidence>
<keyword evidence="3 9" id="KW-0813">Transport</keyword>
<evidence type="ECO:0000256" key="8">
    <source>
        <dbReference type="ARBA" id="ARBA00023136"/>
    </source>
</evidence>
<feature type="coiled-coil region" evidence="10">
    <location>
        <begin position="252"/>
        <end position="315"/>
    </location>
</feature>
<evidence type="ECO:0000313" key="13">
    <source>
        <dbReference type="EMBL" id="CAG22457.1"/>
    </source>
</evidence>
<evidence type="ECO:0000256" key="7">
    <source>
        <dbReference type="ARBA" id="ARBA00022989"/>
    </source>
</evidence>
<feature type="domain" description="AprE-like beta-barrel" evidence="12">
    <location>
        <begin position="364"/>
        <end position="454"/>
    </location>
</feature>
<evidence type="ECO:0000313" key="14">
    <source>
        <dbReference type="Proteomes" id="UP000000593"/>
    </source>
</evidence>